<keyword evidence="2" id="KW-0378">Hydrolase</keyword>
<evidence type="ECO:0000259" key="4">
    <source>
        <dbReference type="Pfam" id="PF01229"/>
    </source>
</evidence>
<dbReference type="GO" id="GO:0004553">
    <property type="term" value="F:hydrolase activity, hydrolyzing O-glycosyl compounds"/>
    <property type="evidence" value="ECO:0007669"/>
    <property type="project" value="TreeGrafter"/>
</dbReference>
<organism evidence="5 6">
    <name type="scientific">Candidatus Amesbacteria bacterium RIFCSPHIGHO2_01_FULL_48_32b</name>
    <dbReference type="NCBI Taxonomy" id="1797253"/>
    <lineage>
        <taxon>Bacteria</taxon>
        <taxon>Candidatus Amesiibacteriota</taxon>
    </lineage>
</organism>
<proteinExistence type="inferred from homology"/>
<dbReference type="Pfam" id="PF01229">
    <property type="entry name" value="Glyco_hydro_39"/>
    <property type="match status" value="1"/>
</dbReference>
<comment type="caution">
    <text evidence="5">The sequence shown here is derived from an EMBL/GenBank/DDBJ whole genome shotgun (WGS) entry which is preliminary data.</text>
</comment>
<dbReference type="EMBL" id="MEXH01000002">
    <property type="protein sequence ID" value="OGC93050.1"/>
    <property type="molecule type" value="Genomic_DNA"/>
</dbReference>
<dbReference type="PANTHER" id="PTHR12631">
    <property type="entry name" value="ALPHA-L-IDURONIDASE"/>
    <property type="match status" value="1"/>
</dbReference>
<dbReference type="AlphaFoldDB" id="A0A1F4YGC0"/>
<keyword evidence="3" id="KW-0326">Glycosidase</keyword>
<name>A0A1F4YGC0_9BACT</name>
<dbReference type="SUPFAM" id="SSF51445">
    <property type="entry name" value="(Trans)glycosidases"/>
    <property type="match status" value="1"/>
</dbReference>
<evidence type="ECO:0000256" key="1">
    <source>
        <dbReference type="ARBA" id="ARBA00008875"/>
    </source>
</evidence>
<dbReference type="PANTHER" id="PTHR12631:SF10">
    <property type="entry name" value="BETA-XYLOSIDASE-LIKE PROTEIN-RELATED"/>
    <property type="match status" value="1"/>
</dbReference>
<dbReference type="InterPro" id="IPR017853">
    <property type="entry name" value="GH"/>
</dbReference>
<reference evidence="5 6" key="1">
    <citation type="journal article" date="2016" name="Nat. Commun.">
        <title>Thousands of microbial genomes shed light on interconnected biogeochemical processes in an aquifer system.</title>
        <authorList>
            <person name="Anantharaman K."/>
            <person name="Brown C.T."/>
            <person name="Hug L.A."/>
            <person name="Sharon I."/>
            <person name="Castelle C.J."/>
            <person name="Probst A.J."/>
            <person name="Thomas B.C."/>
            <person name="Singh A."/>
            <person name="Wilkins M.J."/>
            <person name="Karaoz U."/>
            <person name="Brodie E.L."/>
            <person name="Williams K.H."/>
            <person name="Hubbard S.S."/>
            <person name="Banfield J.F."/>
        </authorList>
    </citation>
    <scope>NUCLEOTIDE SEQUENCE [LARGE SCALE GENOMIC DNA]</scope>
</reference>
<protein>
    <recommendedName>
        <fullName evidence="4">Glycosyl hydrolases family 39 N-terminal catalytic domain-containing protein</fullName>
    </recommendedName>
</protein>
<dbReference type="InterPro" id="IPR051923">
    <property type="entry name" value="Glycosyl_Hydrolase_39"/>
</dbReference>
<dbReference type="Proteomes" id="UP000178176">
    <property type="component" value="Unassembled WGS sequence"/>
</dbReference>
<dbReference type="InterPro" id="IPR049166">
    <property type="entry name" value="GH39_cat"/>
</dbReference>
<gene>
    <name evidence="5" type="ORF">A2876_00690</name>
</gene>
<comment type="similarity">
    <text evidence="1">Belongs to the glycosyl hydrolase 39 family.</text>
</comment>
<evidence type="ECO:0000313" key="5">
    <source>
        <dbReference type="EMBL" id="OGC93050.1"/>
    </source>
</evidence>
<dbReference type="Gene3D" id="3.20.20.80">
    <property type="entry name" value="Glycosidases"/>
    <property type="match status" value="1"/>
</dbReference>
<evidence type="ECO:0000256" key="3">
    <source>
        <dbReference type="ARBA" id="ARBA00023295"/>
    </source>
</evidence>
<evidence type="ECO:0000256" key="2">
    <source>
        <dbReference type="ARBA" id="ARBA00022801"/>
    </source>
</evidence>
<sequence>MDKNQNNWWNMAGLVALALFLPVLLRGVNYLQRMWVGAEGRLAAITVDGERPIGPLPRPWRAIAQGGEDLNTFLDGNEEKVKALGVEYIRIDHIYDRFDVVSGDGNGVKLDWSRLDRLVDKIATAGAKPFFSLSYMPAEIASGDEVSEPRDWGKWQEIVQKTIEYYSGEKGLEGVYYEVWNEPDLFGKWTIGRRKDYNRLYYYSALGASQAKGVKDFKLGGPATTELYKNWVDEFLPYVLEKRLRLDFLSWHRYDSDEGKYIADMDNADYWLERHPYFSKVEKIISETGISSEPGGKNDTRTGAAHLILVARDLMSRVKYGFNFSLTGKWGMLGKPREQALAMLAKLEGNRLPLTGEGTWVKAIAAGDDSRVQVIVVNYDPKERHSEVVPVSFVNLKNQRFIMKETFLSGESRQEEVATNGAVWQKEIPMTPNSAVLLELSAMPEGL</sequence>
<accession>A0A1F4YGC0</accession>
<feature type="domain" description="Glycosyl hydrolases family 39 N-terminal catalytic" evidence="4">
    <location>
        <begin position="45"/>
        <end position="287"/>
    </location>
</feature>
<evidence type="ECO:0000313" key="6">
    <source>
        <dbReference type="Proteomes" id="UP000178176"/>
    </source>
</evidence>